<proteinExistence type="predicted"/>
<comment type="caution">
    <text evidence="1">The sequence shown here is derived from an EMBL/GenBank/DDBJ whole genome shotgun (WGS) entry which is preliminary data.</text>
</comment>
<accession>A0A7V5PMH0</accession>
<dbReference type="Proteomes" id="UP000886124">
    <property type="component" value="Unassembled WGS sequence"/>
</dbReference>
<organism evidence="1">
    <name type="scientific">Caldithrix abyssi</name>
    <dbReference type="NCBI Taxonomy" id="187145"/>
    <lineage>
        <taxon>Bacteria</taxon>
        <taxon>Pseudomonadati</taxon>
        <taxon>Calditrichota</taxon>
        <taxon>Calditrichia</taxon>
        <taxon>Calditrichales</taxon>
        <taxon>Calditrichaceae</taxon>
        <taxon>Caldithrix</taxon>
    </lineage>
</organism>
<evidence type="ECO:0008006" key="2">
    <source>
        <dbReference type="Google" id="ProtNLM"/>
    </source>
</evidence>
<name>A0A7V5PMH0_CALAY</name>
<sequence length="152" mass="17446">MNLKKASFILIGLFSILLFFSCRQGTSPEKKEFIIPDKNISFYQHIEPMLEYTCGLESGCHSPTDTQSKLLYVELIDKVSLMNHRLSSTGERLVNLSIHQKNPELAPLYLIVKEGYPNSPEDRMPPYWMNRSPLTDNQIEGIKRWIAEGAKD</sequence>
<dbReference type="AlphaFoldDB" id="A0A7V5PMH0"/>
<evidence type="ECO:0000313" key="1">
    <source>
        <dbReference type="EMBL" id="HHJ51698.1"/>
    </source>
</evidence>
<gene>
    <name evidence="1" type="ORF">ENJ89_00760</name>
</gene>
<reference evidence="1" key="1">
    <citation type="journal article" date="2020" name="mSystems">
        <title>Genome- and Community-Level Interaction Insights into Carbon Utilization and Element Cycling Functions of Hydrothermarchaeota in Hydrothermal Sediment.</title>
        <authorList>
            <person name="Zhou Z."/>
            <person name="Liu Y."/>
            <person name="Xu W."/>
            <person name="Pan J."/>
            <person name="Luo Z.H."/>
            <person name="Li M."/>
        </authorList>
    </citation>
    <scope>NUCLEOTIDE SEQUENCE [LARGE SCALE GENOMIC DNA]</scope>
    <source>
        <strain evidence="1">HyVt-527</strain>
    </source>
</reference>
<dbReference type="EMBL" id="DROD01000051">
    <property type="protein sequence ID" value="HHJ51698.1"/>
    <property type="molecule type" value="Genomic_DNA"/>
</dbReference>
<dbReference type="PROSITE" id="PS51257">
    <property type="entry name" value="PROKAR_LIPOPROTEIN"/>
    <property type="match status" value="1"/>
</dbReference>
<protein>
    <recommendedName>
        <fullName evidence="2">Cytochrome C Planctomycete-type domain-containing protein</fullName>
    </recommendedName>
</protein>